<gene>
    <name evidence="1" type="ORF">PMAYCL1PPCAC_22410</name>
</gene>
<dbReference type="Proteomes" id="UP001328107">
    <property type="component" value="Unassembled WGS sequence"/>
</dbReference>
<comment type="caution">
    <text evidence="1">The sequence shown here is derived from an EMBL/GenBank/DDBJ whole genome shotgun (WGS) entry which is preliminary data.</text>
</comment>
<proteinExistence type="predicted"/>
<reference evidence="2" key="1">
    <citation type="submission" date="2022-10" db="EMBL/GenBank/DDBJ databases">
        <title>Genome assembly of Pristionchus species.</title>
        <authorList>
            <person name="Yoshida K."/>
            <person name="Sommer R.J."/>
        </authorList>
    </citation>
    <scope>NUCLEOTIDE SEQUENCE [LARGE SCALE GENOMIC DNA]</scope>
    <source>
        <strain evidence="2">RS5460</strain>
    </source>
</reference>
<keyword evidence="2" id="KW-1185">Reference proteome</keyword>
<organism evidence="1 2">
    <name type="scientific">Pristionchus mayeri</name>
    <dbReference type="NCBI Taxonomy" id="1317129"/>
    <lineage>
        <taxon>Eukaryota</taxon>
        <taxon>Metazoa</taxon>
        <taxon>Ecdysozoa</taxon>
        <taxon>Nematoda</taxon>
        <taxon>Chromadorea</taxon>
        <taxon>Rhabditida</taxon>
        <taxon>Rhabditina</taxon>
        <taxon>Diplogasteromorpha</taxon>
        <taxon>Diplogasteroidea</taxon>
        <taxon>Neodiplogasteridae</taxon>
        <taxon>Pristionchus</taxon>
    </lineage>
</organism>
<evidence type="ECO:0000313" key="1">
    <source>
        <dbReference type="EMBL" id="GMR52215.1"/>
    </source>
</evidence>
<feature type="non-terminal residue" evidence="1">
    <location>
        <position position="96"/>
    </location>
</feature>
<evidence type="ECO:0000313" key="2">
    <source>
        <dbReference type="Proteomes" id="UP001328107"/>
    </source>
</evidence>
<accession>A0AAN5I5M1</accession>
<feature type="non-terminal residue" evidence="1">
    <location>
        <position position="1"/>
    </location>
</feature>
<dbReference type="AlphaFoldDB" id="A0AAN5I5M1"/>
<name>A0AAN5I5M1_9BILA</name>
<dbReference type="EMBL" id="BTRK01000005">
    <property type="protein sequence ID" value="GMR52215.1"/>
    <property type="molecule type" value="Genomic_DNA"/>
</dbReference>
<protein>
    <submittedName>
        <fullName evidence="1">Uncharacterized protein</fullName>
    </submittedName>
</protein>
<sequence length="96" mass="11126">WQKFENSIASVQFHTRTIDGFVGEHLKQMSKLMFDLGNGLHTNFLGSWEKRIGGKSIALQLSFAIEAFRELRNSLYLIENIHRGGERNAPRTMFER</sequence>